<dbReference type="Proteomes" id="UP001596368">
    <property type="component" value="Unassembled WGS sequence"/>
</dbReference>
<protein>
    <recommendedName>
        <fullName evidence="4">Integral membrane protein</fullName>
    </recommendedName>
</protein>
<name>A0ABD5XLX3_9EURY</name>
<keyword evidence="1" id="KW-0812">Transmembrane</keyword>
<dbReference type="EMBL" id="JBHSZG010000001">
    <property type="protein sequence ID" value="MFC7136162.1"/>
    <property type="molecule type" value="Genomic_DNA"/>
</dbReference>
<sequence>MTDPSDGGRSPEPRRDVPPAVYRVGVALYGCWVLLVVLQILGRYTPVPRLAFVRPGVVVGAVALTAVGAARIARRGYRRVVSPGGSEDDA</sequence>
<comment type="caution">
    <text evidence="2">The sequence shown here is derived from an EMBL/GenBank/DDBJ whole genome shotgun (WGS) entry which is preliminary data.</text>
</comment>
<evidence type="ECO:0000313" key="2">
    <source>
        <dbReference type="EMBL" id="MFC7136162.1"/>
    </source>
</evidence>
<feature type="transmembrane region" description="Helical" evidence="1">
    <location>
        <begin position="52"/>
        <end position="73"/>
    </location>
</feature>
<evidence type="ECO:0000313" key="3">
    <source>
        <dbReference type="Proteomes" id="UP001596368"/>
    </source>
</evidence>
<keyword evidence="3" id="KW-1185">Reference proteome</keyword>
<evidence type="ECO:0000256" key="1">
    <source>
        <dbReference type="SAM" id="Phobius"/>
    </source>
</evidence>
<reference evidence="2 3" key="1">
    <citation type="journal article" date="2019" name="Int. J. Syst. Evol. Microbiol.">
        <title>The Global Catalogue of Microorganisms (GCM) 10K type strain sequencing project: providing services to taxonomists for standard genome sequencing and annotation.</title>
        <authorList>
            <consortium name="The Broad Institute Genomics Platform"/>
            <consortium name="The Broad Institute Genome Sequencing Center for Infectious Disease"/>
            <person name="Wu L."/>
            <person name="Ma J."/>
        </authorList>
    </citation>
    <scope>NUCLEOTIDE SEQUENCE [LARGE SCALE GENOMIC DNA]</scope>
    <source>
        <strain evidence="2 3">DT92</strain>
    </source>
</reference>
<gene>
    <name evidence="2" type="ORF">ACFQRB_05540</name>
</gene>
<keyword evidence="1" id="KW-1133">Transmembrane helix</keyword>
<dbReference type="GeneID" id="81122348"/>
<keyword evidence="1" id="KW-0472">Membrane</keyword>
<dbReference type="AlphaFoldDB" id="A0ABD5XLX3"/>
<feature type="transmembrane region" description="Helical" evidence="1">
    <location>
        <begin position="20"/>
        <end position="40"/>
    </location>
</feature>
<dbReference type="RefSeq" id="WP_284012363.1">
    <property type="nucleotide sequence ID" value="NZ_CP126156.1"/>
</dbReference>
<evidence type="ECO:0008006" key="4">
    <source>
        <dbReference type="Google" id="ProtNLM"/>
    </source>
</evidence>
<organism evidence="2 3">
    <name type="scientific">Halobaculum litoreum</name>
    <dbReference type="NCBI Taxonomy" id="3031998"/>
    <lineage>
        <taxon>Archaea</taxon>
        <taxon>Methanobacteriati</taxon>
        <taxon>Methanobacteriota</taxon>
        <taxon>Stenosarchaea group</taxon>
        <taxon>Halobacteria</taxon>
        <taxon>Halobacteriales</taxon>
        <taxon>Haloferacaceae</taxon>
        <taxon>Halobaculum</taxon>
    </lineage>
</organism>
<accession>A0ABD5XLX3</accession>
<proteinExistence type="predicted"/>